<dbReference type="InterPro" id="IPR016181">
    <property type="entry name" value="Acyl_CoA_acyltransferase"/>
</dbReference>
<evidence type="ECO:0000313" key="2">
    <source>
        <dbReference type="Proteomes" id="UP000186666"/>
    </source>
</evidence>
<sequence length="187" mass="21808">MFKRVESKFELDRFNHIWTTVWLEKGYDLDFTEEVLERFVIVTEEGEHIGTSEITPYSIHESEINQIAPFADHPKLIQAEGAVAIIDKMAVLKHYRGHFIADLLSAAVLFGEENKLKYYVALMEPVFQRALRITFHVPIEKVGGKVYYKGDYVVPVIIDVEEVYNNKEQYPWIIYLQETSHIQQTAQ</sequence>
<comment type="caution">
    <text evidence="1">The sequence shown here is derived from an EMBL/GenBank/DDBJ whole genome shotgun (WGS) entry which is preliminary data.</text>
</comment>
<protein>
    <recommendedName>
        <fullName evidence="3">N-acetyltransferase domain-containing protein</fullName>
    </recommendedName>
</protein>
<evidence type="ECO:0008006" key="3">
    <source>
        <dbReference type="Google" id="ProtNLM"/>
    </source>
</evidence>
<gene>
    <name evidence="1" type="ORF">SAMN05421578_113118</name>
</gene>
<proteinExistence type="predicted"/>
<name>A0ABY1K8R0_9BACL</name>
<organism evidence="1 2">
    <name type="scientific">Paenibacillus macquariensis</name>
    <dbReference type="NCBI Taxonomy" id="948756"/>
    <lineage>
        <taxon>Bacteria</taxon>
        <taxon>Bacillati</taxon>
        <taxon>Bacillota</taxon>
        <taxon>Bacilli</taxon>
        <taxon>Bacillales</taxon>
        <taxon>Paenibacillaceae</taxon>
        <taxon>Paenibacillus</taxon>
    </lineage>
</organism>
<keyword evidence="2" id="KW-1185">Reference proteome</keyword>
<dbReference type="Gene3D" id="3.40.630.30">
    <property type="match status" value="1"/>
</dbReference>
<accession>A0ABY1K8R0</accession>
<dbReference type="Proteomes" id="UP000186666">
    <property type="component" value="Unassembled WGS sequence"/>
</dbReference>
<dbReference type="SUPFAM" id="SSF55729">
    <property type="entry name" value="Acyl-CoA N-acyltransferases (Nat)"/>
    <property type="match status" value="1"/>
</dbReference>
<reference evidence="1 2" key="1">
    <citation type="submission" date="2017-01" db="EMBL/GenBank/DDBJ databases">
        <authorList>
            <person name="Varghese N."/>
            <person name="Submissions S."/>
        </authorList>
    </citation>
    <scope>NUCLEOTIDE SEQUENCE [LARGE SCALE GENOMIC DNA]</scope>
    <source>
        <strain evidence="1 2">ATCC 23464</strain>
    </source>
</reference>
<dbReference type="RefSeq" id="WP_068591408.1">
    <property type="nucleotide sequence ID" value="NZ_FTNK01000013.1"/>
</dbReference>
<dbReference type="EMBL" id="FTNK01000013">
    <property type="protein sequence ID" value="SIR42177.1"/>
    <property type="molecule type" value="Genomic_DNA"/>
</dbReference>
<evidence type="ECO:0000313" key="1">
    <source>
        <dbReference type="EMBL" id="SIR42177.1"/>
    </source>
</evidence>